<protein>
    <recommendedName>
        <fullName evidence="2">N-acetylmuramoyl-L-alanine amidase</fullName>
        <ecNumber evidence="2">3.5.1.28</ecNumber>
    </recommendedName>
</protein>
<dbReference type="GO" id="GO:0009253">
    <property type="term" value="P:peptidoglycan catabolic process"/>
    <property type="evidence" value="ECO:0007669"/>
    <property type="project" value="InterPro"/>
</dbReference>
<evidence type="ECO:0000256" key="5">
    <source>
        <dbReference type="SAM" id="Phobius"/>
    </source>
</evidence>
<keyword evidence="4" id="KW-0961">Cell wall biogenesis/degradation</keyword>
<accession>A0A2H0YNS8</accession>
<keyword evidence="5" id="KW-1133">Transmembrane helix</keyword>
<dbReference type="PANTHER" id="PTHR30417">
    <property type="entry name" value="N-ACETYLMURAMOYL-L-ALANINE AMIDASE AMID"/>
    <property type="match status" value="1"/>
</dbReference>
<dbReference type="SUPFAM" id="SSF55846">
    <property type="entry name" value="N-acetylmuramoyl-L-alanine amidase-like"/>
    <property type="match status" value="1"/>
</dbReference>
<evidence type="ECO:0000256" key="4">
    <source>
        <dbReference type="ARBA" id="ARBA00023316"/>
    </source>
</evidence>
<evidence type="ECO:0000256" key="3">
    <source>
        <dbReference type="ARBA" id="ARBA00022801"/>
    </source>
</evidence>
<name>A0A2H0YNS8_9BACT</name>
<evidence type="ECO:0000259" key="6">
    <source>
        <dbReference type="SMART" id="SM00644"/>
    </source>
</evidence>
<dbReference type="AlphaFoldDB" id="A0A2H0YNS8"/>
<keyword evidence="3" id="KW-0378">Hydrolase</keyword>
<evidence type="ECO:0000256" key="1">
    <source>
        <dbReference type="ARBA" id="ARBA00001561"/>
    </source>
</evidence>
<dbReference type="EC" id="3.5.1.28" evidence="2"/>
<dbReference type="InterPro" id="IPR036505">
    <property type="entry name" value="Amidase/PGRP_sf"/>
</dbReference>
<keyword evidence="5" id="KW-0472">Membrane</keyword>
<dbReference type="EMBL" id="PEYC01000026">
    <property type="protein sequence ID" value="PIS40138.1"/>
    <property type="molecule type" value="Genomic_DNA"/>
</dbReference>
<evidence type="ECO:0000313" key="8">
    <source>
        <dbReference type="Proteomes" id="UP000231472"/>
    </source>
</evidence>
<dbReference type="InterPro" id="IPR051206">
    <property type="entry name" value="NAMLAA_amidase_2"/>
</dbReference>
<dbReference type="PANTHER" id="PTHR30417:SF1">
    <property type="entry name" value="N-ACETYLMURAMOYL-L-ALANINE AMIDASE AMID"/>
    <property type="match status" value="1"/>
</dbReference>
<keyword evidence="5" id="KW-0812">Transmembrane</keyword>
<dbReference type="Pfam" id="PF01510">
    <property type="entry name" value="Amidase_2"/>
    <property type="match status" value="1"/>
</dbReference>
<dbReference type="Gene3D" id="3.40.80.10">
    <property type="entry name" value="Peptidoglycan recognition protein-like"/>
    <property type="match status" value="1"/>
</dbReference>
<feature type="domain" description="N-acetylmuramoyl-L-alanine amidase" evidence="6">
    <location>
        <begin position="88"/>
        <end position="221"/>
    </location>
</feature>
<evidence type="ECO:0000313" key="7">
    <source>
        <dbReference type="EMBL" id="PIS40138.1"/>
    </source>
</evidence>
<reference evidence="8" key="1">
    <citation type="submission" date="2017-09" db="EMBL/GenBank/DDBJ databases">
        <title>Depth-based differentiation of microbial function through sediment-hosted aquifers and enrichment of novel symbionts in the deep terrestrial subsurface.</title>
        <authorList>
            <person name="Probst A.J."/>
            <person name="Ladd B."/>
            <person name="Jarett J.K."/>
            <person name="Geller-Mcgrath D.E."/>
            <person name="Sieber C.M.K."/>
            <person name="Emerson J.B."/>
            <person name="Anantharaman K."/>
            <person name="Thomas B.C."/>
            <person name="Malmstrom R."/>
            <person name="Stieglmeier M."/>
            <person name="Klingl A."/>
            <person name="Woyke T."/>
            <person name="Ryan C.M."/>
            <person name="Banfield J.F."/>
        </authorList>
    </citation>
    <scope>NUCLEOTIDE SEQUENCE [LARGE SCALE GENOMIC DNA]</scope>
</reference>
<comment type="catalytic activity">
    <reaction evidence="1">
        <text>Hydrolyzes the link between N-acetylmuramoyl residues and L-amino acid residues in certain cell-wall glycopeptides.</text>
        <dbReference type="EC" id="3.5.1.28"/>
    </reaction>
</comment>
<feature type="transmembrane region" description="Helical" evidence="5">
    <location>
        <begin position="15"/>
        <end position="37"/>
    </location>
</feature>
<dbReference type="GO" id="GO:0071555">
    <property type="term" value="P:cell wall organization"/>
    <property type="evidence" value="ECO:0007669"/>
    <property type="project" value="UniProtKB-KW"/>
</dbReference>
<evidence type="ECO:0000256" key="2">
    <source>
        <dbReference type="ARBA" id="ARBA00011901"/>
    </source>
</evidence>
<dbReference type="Proteomes" id="UP000231472">
    <property type="component" value="Unassembled WGS sequence"/>
</dbReference>
<dbReference type="GO" id="GO:0008745">
    <property type="term" value="F:N-acetylmuramoyl-L-alanine amidase activity"/>
    <property type="evidence" value="ECO:0007669"/>
    <property type="project" value="UniProtKB-EC"/>
</dbReference>
<dbReference type="CDD" id="cd06583">
    <property type="entry name" value="PGRP"/>
    <property type="match status" value="1"/>
</dbReference>
<sequence length="234" mass="26711">MLLFDNMILRKEIKIILLLFIFVFSFGFLAIAVYFVFLGQKNTEIQLETQLGSHFPTKDLGEYIFTDWGGDTPSDSLNIINKIVSWGYKIPSSPRSIDTIIIHSSYDVLGNNPYSVDGVIYEFKIYGVAAHYLIDRNGIIYHLVEEKNIAYHAGRGKMPDGRTNINNFSIGIELINTKTVGPNEHQYKSLIGLVKLLNSKYKIENILGHNQIASARKTDPWNFDWQKFNEGIKN</sequence>
<dbReference type="GO" id="GO:0009254">
    <property type="term" value="P:peptidoglycan turnover"/>
    <property type="evidence" value="ECO:0007669"/>
    <property type="project" value="TreeGrafter"/>
</dbReference>
<organism evidence="7 8">
    <name type="scientific">Candidatus Nealsonbacteria bacterium CG08_land_8_20_14_0_20_36_22</name>
    <dbReference type="NCBI Taxonomy" id="1974704"/>
    <lineage>
        <taxon>Bacteria</taxon>
        <taxon>Candidatus Nealsoniibacteriota</taxon>
    </lineage>
</organism>
<dbReference type="SMART" id="SM00644">
    <property type="entry name" value="Ami_2"/>
    <property type="match status" value="1"/>
</dbReference>
<comment type="caution">
    <text evidence="7">The sequence shown here is derived from an EMBL/GenBank/DDBJ whole genome shotgun (WGS) entry which is preliminary data.</text>
</comment>
<proteinExistence type="predicted"/>
<dbReference type="InterPro" id="IPR002502">
    <property type="entry name" value="Amidase_domain"/>
</dbReference>
<gene>
    <name evidence="7" type="ORF">COT32_01375</name>
</gene>